<comment type="caution">
    <text evidence="1">The sequence shown here is derived from an EMBL/GenBank/DDBJ whole genome shotgun (WGS) entry which is preliminary data.</text>
</comment>
<reference evidence="1" key="1">
    <citation type="submission" date="2022-03" db="EMBL/GenBank/DDBJ databases">
        <authorList>
            <person name="Sayadi A."/>
        </authorList>
    </citation>
    <scope>NUCLEOTIDE SEQUENCE</scope>
</reference>
<sequence>MRNDKSLKRGESDYCMAGDISVYNRKDRGAKPVLLASNFHDPREETTVLRTNVQGNREKHMSDLPFELVDITEGELYAPIENIYPEMEQSRINAEEIPSDFES</sequence>
<dbReference type="Proteomes" id="UP001152888">
    <property type="component" value="Unassembled WGS sequence"/>
</dbReference>
<accession>A0A9P0LDC8</accession>
<dbReference type="EMBL" id="CAKOFQ010007169">
    <property type="protein sequence ID" value="CAH1993322.1"/>
    <property type="molecule type" value="Genomic_DNA"/>
</dbReference>
<evidence type="ECO:0000313" key="1">
    <source>
        <dbReference type="EMBL" id="CAH1993322.1"/>
    </source>
</evidence>
<gene>
    <name evidence="1" type="ORF">ACAOBT_LOCUS21440</name>
</gene>
<name>A0A9P0LDC8_ACAOB</name>
<dbReference type="OrthoDB" id="6609151at2759"/>
<proteinExistence type="predicted"/>
<organism evidence="1 2">
    <name type="scientific">Acanthoscelides obtectus</name>
    <name type="common">Bean weevil</name>
    <name type="synonym">Bruchus obtectus</name>
    <dbReference type="NCBI Taxonomy" id="200917"/>
    <lineage>
        <taxon>Eukaryota</taxon>
        <taxon>Metazoa</taxon>
        <taxon>Ecdysozoa</taxon>
        <taxon>Arthropoda</taxon>
        <taxon>Hexapoda</taxon>
        <taxon>Insecta</taxon>
        <taxon>Pterygota</taxon>
        <taxon>Neoptera</taxon>
        <taxon>Endopterygota</taxon>
        <taxon>Coleoptera</taxon>
        <taxon>Polyphaga</taxon>
        <taxon>Cucujiformia</taxon>
        <taxon>Chrysomeloidea</taxon>
        <taxon>Chrysomelidae</taxon>
        <taxon>Bruchinae</taxon>
        <taxon>Bruchini</taxon>
        <taxon>Acanthoscelides</taxon>
    </lineage>
</organism>
<keyword evidence="2" id="KW-1185">Reference proteome</keyword>
<evidence type="ECO:0000313" key="2">
    <source>
        <dbReference type="Proteomes" id="UP001152888"/>
    </source>
</evidence>
<protein>
    <submittedName>
        <fullName evidence="1">Uncharacterized protein</fullName>
    </submittedName>
</protein>
<dbReference type="AlphaFoldDB" id="A0A9P0LDC8"/>